<evidence type="ECO:0000256" key="2">
    <source>
        <dbReference type="ARBA" id="ARBA00022801"/>
    </source>
</evidence>
<dbReference type="InterPro" id="IPR043146">
    <property type="entry name" value="Penicillin_amidase_N_B-knob"/>
</dbReference>
<dbReference type="EMBL" id="BJNG01000020">
    <property type="protein sequence ID" value="GEC20515.1"/>
    <property type="molecule type" value="Genomic_DNA"/>
</dbReference>
<evidence type="ECO:0000256" key="5">
    <source>
        <dbReference type="PIRSR" id="PIRSR001227-2"/>
    </source>
</evidence>
<dbReference type="SUPFAM" id="SSF56235">
    <property type="entry name" value="N-terminal nucleophile aminohydrolases (Ntn hydrolases)"/>
    <property type="match status" value="1"/>
</dbReference>
<dbReference type="GO" id="GO:0046872">
    <property type="term" value="F:metal ion binding"/>
    <property type="evidence" value="ECO:0007669"/>
    <property type="project" value="UniProtKB-KW"/>
</dbReference>
<dbReference type="PANTHER" id="PTHR34218:SF4">
    <property type="entry name" value="ACYL-HOMOSERINE LACTONE ACYLASE QUIP"/>
    <property type="match status" value="1"/>
</dbReference>
<dbReference type="InterPro" id="IPR002692">
    <property type="entry name" value="S45"/>
</dbReference>
<dbReference type="Pfam" id="PF01804">
    <property type="entry name" value="Penicil_amidase"/>
    <property type="match status" value="1"/>
</dbReference>
<feature type="binding site" evidence="5">
    <location>
        <position position="344"/>
    </location>
    <ligand>
        <name>Ca(2+)</name>
        <dbReference type="ChEBI" id="CHEBI:29108"/>
    </ligand>
</feature>
<dbReference type="Gene3D" id="1.10.439.10">
    <property type="entry name" value="Penicillin Amidohydrolase, domain 1"/>
    <property type="match status" value="1"/>
</dbReference>
<comment type="similarity">
    <text evidence="1">Belongs to the peptidase S45 family.</text>
</comment>
<dbReference type="RefSeq" id="WP_218030149.1">
    <property type="nucleotide sequence ID" value="NZ_BAAARZ010000003.1"/>
</dbReference>
<dbReference type="Gene3D" id="3.60.20.10">
    <property type="entry name" value="Glutamine Phosphoribosylpyrophosphate, subunit 1, domain 1"/>
    <property type="match status" value="1"/>
</dbReference>
<evidence type="ECO:0000313" key="6">
    <source>
        <dbReference type="EMBL" id="GEC20515.1"/>
    </source>
</evidence>
<comment type="caution">
    <text evidence="6">The sequence shown here is derived from an EMBL/GenBank/DDBJ whole genome shotgun (WGS) entry which is preliminary data.</text>
</comment>
<dbReference type="InterPro" id="IPR043147">
    <property type="entry name" value="Penicillin_amidase_A-knob"/>
</dbReference>
<evidence type="ECO:0000256" key="3">
    <source>
        <dbReference type="ARBA" id="ARBA00023145"/>
    </source>
</evidence>
<protein>
    <submittedName>
        <fullName evidence="6">Penicillin amidase</fullName>
    </submittedName>
</protein>
<gene>
    <name evidence="6" type="ORF">PHY01_27980</name>
</gene>
<organism evidence="6 7">
    <name type="scientific">Pseudonocardia hydrocarbonoxydans</name>
    <dbReference type="NCBI Taxonomy" id="76726"/>
    <lineage>
        <taxon>Bacteria</taxon>
        <taxon>Bacillati</taxon>
        <taxon>Actinomycetota</taxon>
        <taxon>Actinomycetes</taxon>
        <taxon>Pseudonocardiales</taxon>
        <taxon>Pseudonocardiaceae</taxon>
        <taxon>Pseudonocardia</taxon>
    </lineage>
</organism>
<name>A0A4Y3WNY3_9PSEU</name>
<dbReference type="Gene3D" id="1.10.1400.10">
    <property type="match status" value="1"/>
</dbReference>
<reference evidence="6 7" key="1">
    <citation type="submission" date="2019-06" db="EMBL/GenBank/DDBJ databases">
        <title>Whole genome shotgun sequence of Pseudonocardia hydrocarbonoxydans NBRC 14498.</title>
        <authorList>
            <person name="Hosoyama A."/>
            <person name="Uohara A."/>
            <person name="Ohji S."/>
            <person name="Ichikawa N."/>
        </authorList>
    </citation>
    <scope>NUCLEOTIDE SEQUENCE [LARGE SCALE GENOMIC DNA]</scope>
    <source>
        <strain evidence="6 7">NBRC 14498</strain>
    </source>
</reference>
<dbReference type="PANTHER" id="PTHR34218">
    <property type="entry name" value="PEPTIDASE S45 PENICILLIN AMIDASE"/>
    <property type="match status" value="1"/>
</dbReference>
<proteinExistence type="inferred from homology"/>
<dbReference type="Gene3D" id="2.30.120.10">
    <property type="match status" value="1"/>
</dbReference>
<keyword evidence="2" id="KW-0378">Hydrolase</keyword>
<dbReference type="CDD" id="cd03747">
    <property type="entry name" value="Ntn_PGA_like"/>
    <property type="match status" value="1"/>
</dbReference>
<keyword evidence="7" id="KW-1185">Reference proteome</keyword>
<evidence type="ECO:0000256" key="4">
    <source>
        <dbReference type="PIRSR" id="PIRSR001227-1"/>
    </source>
</evidence>
<dbReference type="GO" id="GO:0016811">
    <property type="term" value="F:hydrolase activity, acting on carbon-nitrogen (but not peptide) bonds, in linear amides"/>
    <property type="evidence" value="ECO:0007669"/>
    <property type="project" value="InterPro"/>
</dbReference>
<feature type="binding site" evidence="5">
    <location>
        <position position="194"/>
    </location>
    <ligand>
        <name>Ca(2+)</name>
        <dbReference type="ChEBI" id="CHEBI:29108"/>
    </ligand>
</feature>
<dbReference type="Proteomes" id="UP000320338">
    <property type="component" value="Unassembled WGS sequence"/>
</dbReference>
<keyword evidence="5" id="KW-0106">Calcium</keyword>
<sequence>MKILVRALVVLGVLVLVAALVVVWTVRQPFPQVDGEVALPGLSAEVTVRRDAAGVPHIYADTSADLFAAQGYVHAQDRFWEMDVRRHTTAGRLSELFGEATLTEDRVIRTMGWRRVAEQELPLLDPRTRAYLDAYATGVNAWLAQHDDARERALEYVVLGLTGVTTEPEPWTALDSLAWLKAMAWDLRTNLPDELARSAAADTLPPERVAQLYPEYPFDRHPTIVEGTGDGPGPGPAVVPAGLGELGDALDAVPATIGAEGGGIGSNSWVIAGEHTASGRPLLANDPHLGSSLPSVWHQVGLHCRVVGEACPFDVTGFSFSGLPGVVIGHNDRIAWGFTNLGPDVMDLSLERVDDTTYERLGARVPLDTRVERIEVAGGEPVELTVRSTDAGPIVSDVLADGVAGPDGSNAVALRWTALEPGRTADSLFALNTARDWPQFREALRTFDVPGQNVVYADVDGNIGYQATGRVPIRASGDGRAPAPGWTGAHAWTGSIPYDAMPYVLNPPEGYVVTANNAVVDPAAYGTALTYDWSRGYRAQRIRDLLDTEIARGPVDVATMGRVQFDSRVAFADDLVPAVARVDDSPAADLLRGWDGTHGADSAPAAYAEAVWRHLLLRTFDDELTGDARPGGGDRWFEVVRALLTTPEDPFWDDVTTPARETRDDMLRAAVADANAELTERLGADPQSWRWGDLHRLELTHATLGTSGVAPIEWLFNRGPYPVGGTRDAVDATSWNAQVGYEVTAVPSMRMIVDLADPGASRWVDHTGVSGHAFHEHYADQTGTWSRGETLPMHDPTARHTLVLRR</sequence>
<evidence type="ECO:0000256" key="1">
    <source>
        <dbReference type="ARBA" id="ARBA00006586"/>
    </source>
</evidence>
<keyword evidence="3" id="KW-0865">Zymogen</keyword>
<dbReference type="InterPro" id="IPR023343">
    <property type="entry name" value="Penicillin_amidase_dom1"/>
</dbReference>
<dbReference type="PIRSF" id="PIRSF001227">
    <property type="entry name" value="Pen_acylase"/>
    <property type="match status" value="1"/>
</dbReference>
<dbReference type="GO" id="GO:0017000">
    <property type="term" value="P:antibiotic biosynthetic process"/>
    <property type="evidence" value="ECO:0007669"/>
    <property type="project" value="InterPro"/>
</dbReference>
<feature type="active site" description="Nucleophile" evidence="4">
    <location>
        <position position="266"/>
    </location>
</feature>
<evidence type="ECO:0000313" key="7">
    <source>
        <dbReference type="Proteomes" id="UP000320338"/>
    </source>
</evidence>
<dbReference type="InterPro" id="IPR014395">
    <property type="entry name" value="Pen/GL7ACA/AHL_acylase"/>
</dbReference>
<dbReference type="InterPro" id="IPR029055">
    <property type="entry name" value="Ntn_hydrolases_N"/>
</dbReference>
<comment type="cofactor">
    <cofactor evidence="5">
        <name>Ca(2+)</name>
        <dbReference type="ChEBI" id="CHEBI:29108"/>
    </cofactor>
    <text evidence="5">Binds 1 Ca(2+) ion per dimer.</text>
</comment>
<keyword evidence="5" id="KW-0479">Metal-binding</keyword>
<dbReference type="AlphaFoldDB" id="A0A4Y3WNY3"/>
<accession>A0A4Y3WNY3</accession>
<feature type="binding site" evidence="5">
    <location>
        <position position="347"/>
    </location>
    <ligand>
        <name>Ca(2+)</name>
        <dbReference type="ChEBI" id="CHEBI:29108"/>
    </ligand>
</feature>